<feature type="domain" description="HNH nuclease" evidence="1">
    <location>
        <begin position="78"/>
        <end position="127"/>
    </location>
</feature>
<reference evidence="2 3" key="1">
    <citation type="submission" date="2016-01" db="EMBL/GenBank/DDBJ databases">
        <title>Mycobacterium immunogenum strain CD11_6 genome sequencing and assembly.</title>
        <authorList>
            <person name="Kaur G."/>
            <person name="Nair G.R."/>
            <person name="Mayilraj S."/>
        </authorList>
    </citation>
    <scope>NUCLEOTIDE SEQUENCE [LARGE SCALE GENOMIC DNA]</scope>
    <source>
        <strain evidence="2 3">CD11-6</strain>
    </source>
</reference>
<evidence type="ECO:0000259" key="1">
    <source>
        <dbReference type="SMART" id="SM00507"/>
    </source>
</evidence>
<dbReference type="InterPro" id="IPR029471">
    <property type="entry name" value="HNH_5"/>
</dbReference>
<dbReference type="InterPro" id="IPR052892">
    <property type="entry name" value="NA-targeting_endonuclease"/>
</dbReference>
<dbReference type="Pfam" id="PF14279">
    <property type="entry name" value="HNH_5"/>
    <property type="match status" value="1"/>
</dbReference>
<dbReference type="Gene3D" id="1.10.30.50">
    <property type="match status" value="1"/>
</dbReference>
<dbReference type="PANTHER" id="PTHR33877">
    <property type="entry name" value="SLL1193 PROTEIN"/>
    <property type="match status" value="1"/>
</dbReference>
<keyword evidence="2" id="KW-0378">Hydrolase</keyword>
<proteinExistence type="predicted"/>
<evidence type="ECO:0000313" key="2">
    <source>
        <dbReference type="EMBL" id="OAT70364.1"/>
    </source>
</evidence>
<dbReference type="SMART" id="SM00507">
    <property type="entry name" value="HNHc"/>
    <property type="match status" value="1"/>
</dbReference>
<dbReference type="EMBL" id="LQYE01000001">
    <property type="protein sequence ID" value="OAT70364.1"/>
    <property type="molecule type" value="Genomic_DNA"/>
</dbReference>
<dbReference type="Proteomes" id="UP000186919">
    <property type="component" value="Unassembled WGS sequence"/>
</dbReference>
<name>A0A179VF32_9MYCO</name>
<protein>
    <submittedName>
        <fullName evidence="2">Restriction endonuclease</fullName>
    </submittedName>
</protein>
<keyword evidence="2" id="KW-0255">Endonuclease</keyword>
<gene>
    <name evidence="2" type="ORF">AWB85_03125</name>
</gene>
<organism evidence="2 3">
    <name type="scientific">Mycobacteroides immunogenum</name>
    <dbReference type="NCBI Taxonomy" id="83262"/>
    <lineage>
        <taxon>Bacteria</taxon>
        <taxon>Bacillati</taxon>
        <taxon>Actinomycetota</taxon>
        <taxon>Actinomycetes</taxon>
        <taxon>Mycobacteriales</taxon>
        <taxon>Mycobacteriaceae</taxon>
        <taxon>Mycobacteroides</taxon>
    </lineage>
</organism>
<dbReference type="PANTHER" id="PTHR33877:SF2">
    <property type="entry name" value="OS07G0170200 PROTEIN"/>
    <property type="match status" value="1"/>
</dbReference>
<accession>A0A179VF32</accession>
<evidence type="ECO:0000313" key="3">
    <source>
        <dbReference type="Proteomes" id="UP000186919"/>
    </source>
</evidence>
<sequence>MSTLTPNQTVQFCNADYRVLHQIPWQHAIKLILKGVVYSIDTHHPAVHVRSASLVIELPVSIALREYVYVPYTPRNRVTRVGVLRRDGYTCVYCGAGADTWDHVLPRSRGGVDSWLNTVAACRDCNGFKGDRTPQEAGMTFMREPFEPKERDRFTYALAP</sequence>
<keyword evidence="2" id="KW-0540">Nuclease</keyword>
<comment type="caution">
    <text evidence="2">The sequence shown here is derived from an EMBL/GenBank/DDBJ whole genome shotgun (WGS) entry which is preliminary data.</text>
</comment>
<dbReference type="InterPro" id="IPR003615">
    <property type="entry name" value="HNH_nuc"/>
</dbReference>
<dbReference type="RefSeq" id="WP_064627530.1">
    <property type="nucleotide sequence ID" value="NZ_LQYE01000001.1"/>
</dbReference>
<dbReference type="GO" id="GO:0004519">
    <property type="term" value="F:endonuclease activity"/>
    <property type="evidence" value="ECO:0007669"/>
    <property type="project" value="UniProtKB-KW"/>
</dbReference>
<dbReference type="AlphaFoldDB" id="A0A179VF32"/>
<dbReference type="CDD" id="cd00085">
    <property type="entry name" value="HNHc"/>
    <property type="match status" value="1"/>
</dbReference>